<dbReference type="GO" id="GO:0008837">
    <property type="term" value="F:diaminopimelate epimerase activity"/>
    <property type="evidence" value="ECO:0007669"/>
    <property type="project" value="UniProtKB-UniRule"/>
</dbReference>
<feature type="active site" evidence="9">
    <location>
        <position position="71"/>
    </location>
</feature>
<keyword evidence="4 8" id="KW-0028">Amino-acid biosynthesis</keyword>
<dbReference type="PANTHER" id="PTHR31689">
    <property type="entry name" value="DIAMINOPIMELATE EPIMERASE, CHLOROPLASTIC"/>
    <property type="match status" value="1"/>
</dbReference>
<comment type="subcellular location">
    <subcellularLocation>
        <location evidence="8">Cytoplasm</location>
    </subcellularLocation>
</comment>
<organism evidence="10 11">
    <name type="scientific">Alkalicella caledoniensis</name>
    <dbReference type="NCBI Taxonomy" id="2731377"/>
    <lineage>
        <taxon>Bacteria</taxon>
        <taxon>Bacillati</taxon>
        <taxon>Bacillota</taxon>
        <taxon>Clostridia</taxon>
        <taxon>Eubacteriales</taxon>
        <taxon>Proteinivoracaceae</taxon>
        <taxon>Alkalicella</taxon>
    </lineage>
</organism>
<proteinExistence type="inferred from homology"/>
<dbReference type="Gene3D" id="3.10.310.10">
    <property type="entry name" value="Diaminopimelate Epimerase, Chain A, domain 1"/>
    <property type="match status" value="2"/>
</dbReference>
<dbReference type="EC" id="5.1.1.7" evidence="3 8"/>
<dbReference type="RefSeq" id="WP_213168280.1">
    <property type="nucleotide sequence ID" value="NZ_CP058559.1"/>
</dbReference>
<dbReference type="Proteomes" id="UP000516160">
    <property type="component" value="Chromosome"/>
</dbReference>
<comment type="pathway">
    <text evidence="1 8">Amino-acid biosynthesis; L-lysine biosynthesis via DAP pathway; DL-2,6-diaminopimelate from LL-2,6-diaminopimelate: step 1/1.</text>
</comment>
<feature type="binding site" evidence="8">
    <location>
        <begin position="72"/>
        <end position="73"/>
    </location>
    <ligand>
        <name>substrate</name>
    </ligand>
</feature>
<feature type="site" description="Could be important to modulate the pK values of the two catalytic cysteine residues" evidence="8">
    <location>
        <position position="162"/>
    </location>
</feature>
<protein>
    <recommendedName>
        <fullName evidence="3 8">Diaminopimelate epimerase</fullName>
        <shortName evidence="8">DAP epimerase</shortName>
        <ecNumber evidence="3 8">5.1.1.7</ecNumber>
    </recommendedName>
    <alternativeName>
        <fullName evidence="8">PLP-independent amino acid racemase</fullName>
    </alternativeName>
</protein>
<accession>A0A7G9W758</accession>
<evidence type="ECO:0000256" key="2">
    <source>
        <dbReference type="ARBA" id="ARBA00010219"/>
    </source>
</evidence>
<evidence type="ECO:0000256" key="3">
    <source>
        <dbReference type="ARBA" id="ARBA00013080"/>
    </source>
</evidence>
<feature type="active site" description="Proton acceptor" evidence="8">
    <location>
        <position position="220"/>
    </location>
</feature>
<feature type="active site" description="Proton donor" evidence="8">
    <location>
        <position position="71"/>
    </location>
</feature>
<dbReference type="SUPFAM" id="SSF54506">
    <property type="entry name" value="Diaminopimelate epimerase-like"/>
    <property type="match status" value="2"/>
</dbReference>
<evidence type="ECO:0000256" key="6">
    <source>
        <dbReference type="ARBA" id="ARBA00023235"/>
    </source>
</evidence>
<evidence type="ECO:0000256" key="8">
    <source>
        <dbReference type="HAMAP-Rule" id="MF_00197"/>
    </source>
</evidence>
<dbReference type="InterPro" id="IPR018510">
    <property type="entry name" value="DAP_epimerase_AS"/>
</dbReference>
<comment type="caution">
    <text evidence="8">Lacks conserved residue(s) required for the propagation of feature annotation.</text>
</comment>
<keyword evidence="8" id="KW-0963">Cytoplasm</keyword>
<dbReference type="KEGG" id="acae:HYG86_06875"/>
<evidence type="ECO:0000313" key="11">
    <source>
        <dbReference type="Proteomes" id="UP000516160"/>
    </source>
</evidence>
<feature type="binding site" evidence="8">
    <location>
        <begin position="221"/>
        <end position="222"/>
    </location>
    <ligand>
        <name>substrate</name>
    </ligand>
</feature>
<feature type="binding site" evidence="8">
    <location>
        <position position="62"/>
    </location>
    <ligand>
        <name>substrate</name>
    </ligand>
</feature>
<keyword evidence="6 8" id="KW-0413">Isomerase</keyword>
<dbReference type="AlphaFoldDB" id="A0A7G9W758"/>
<comment type="catalytic activity">
    <reaction evidence="7 8">
        <text>(2S,6S)-2,6-diaminopimelate = meso-2,6-diaminopimelate</text>
        <dbReference type="Rhea" id="RHEA:15393"/>
        <dbReference type="ChEBI" id="CHEBI:57609"/>
        <dbReference type="ChEBI" id="CHEBI:57791"/>
        <dbReference type="EC" id="5.1.1.7"/>
    </reaction>
</comment>
<feature type="site" description="Could be important to modulate the pK values of the two catalytic cysteine residues" evidence="8">
    <location>
        <position position="211"/>
    </location>
</feature>
<comment type="similarity">
    <text evidence="2 8">Belongs to the diaminopimelate epimerase family.</text>
</comment>
<feature type="binding site" evidence="8">
    <location>
        <begin position="211"/>
        <end position="212"/>
    </location>
    <ligand>
        <name>substrate</name>
    </ligand>
</feature>
<name>A0A7G9W758_ALKCA</name>
<dbReference type="NCBIfam" id="TIGR00652">
    <property type="entry name" value="DapF"/>
    <property type="match status" value="1"/>
</dbReference>
<evidence type="ECO:0000256" key="9">
    <source>
        <dbReference type="PROSITE-ProRule" id="PRU10125"/>
    </source>
</evidence>
<feature type="binding site" evidence="8">
    <location>
        <position position="11"/>
    </location>
    <ligand>
        <name>substrate</name>
    </ligand>
</feature>
<dbReference type="PANTHER" id="PTHR31689:SF0">
    <property type="entry name" value="DIAMINOPIMELATE EPIMERASE"/>
    <property type="match status" value="1"/>
</dbReference>
<dbReference type="Pfam" id="PF01678">
    <property type="entry name" value="DAP_epimerase"/>
    <property type="match status" value="2"/>
</dbReference>
<dbReference type="EMBL" id="CP058559">
    <property type="protein sequence ID" value="QNO14520.1"/>
    <property type="molecule type" value="Genomic_DNA"/>
</dbReference>
<dbReference type="PROSITE" id="PS01326">
    <property type="entry name" value="DAP_EPIMERASE"/>
    <property type="match status" value="1"/>
</dbReference>
<dbReference type="GO" id="GO:0009089">
    <property type="term" value="P:lysine biosynthetic process via diaminopimelate"/>
    <property type="evidence" value="ECO:0007669"/>
    <property type="project" value="UniProtKB-UniRule"/>
</dbReference>
<gene>
    <name evidence="8" type="primary">dapF</name>
    <name evidence="10" type="ORF">HYG86_06875</name>
</gene>
<keyword evidence="5 8" id="KW-0457">Lysine biosynthesis</keyword>
<evidence type="ECO:0000256" key="1">
    <source>
        <dbReference type="ARBA" id="ARBA00005196"/>
    </source>
</evidence>
<reference evidence="10 11" key="1">
    <citation type="submission" date="2020-07" db="EMBL/GenBank/DDBJ databases">
        <title>Alkalicella. sp. LB2 genome.</title>
        <authorList>
            <person name="Postec A."/>
            <person name="Quemeneur M."/>
        </authorList>
    </citation>
    <scope>NUCLEOTIDE SEQUENCE [LARGE SCALE GENOMIC DNA]</scope>
    <source>
        <strain evidence="10 11">LB2</strain>
    </source>
</reference>
<feature type="binding site" evidence="8">
    <location>
        <position position="193"/>
    </location>
    <ligand>
        <name>substrate</name>
    </ligand>
</feature>
<evidence type="ECO:0000256" key="5">
    <source>
        <dbReference type="ARBA" id="ARBA00023154"/>
    </source>
</evidence>
<evidence type="ECO:0000256" key="4">
    <source>
        <dbReference type="ARBA" id="ARBA00022605"/>
    </source>
</evidence>
<dbReference type="UniPathway" id="UPA00034">
    <property type="reaction ID" value="UER00025"/>
</dbReference>
<comment type="function">
    <text evidence="8">Catalyzes the stereoinversion of LL-2,6-diaminopimelate (L,L-DAP) to meso-diaminopimelate (meso-DAP), a precursor of L-lysine and an essential component of the bacterial peptidoglycan.</text>
</comment>
<dbReference type="GO" id="GO:0005829">
    <property type="term" value="C:cytosol"/>
    <property type="evidence" value="ECO:0007669"/>
    <property type="project" value="TreeGrafter"/>
</dbReference>
<dbReference type="HAMAP" id="MF_00197">
    <property type="entry name" value="DAP_epimerase"/>
    <property type="match status" value="1"/>
</dbReference>
<comment type="subunit">
    <text evidence="8">Homodimer.</text>
</comment>
<sequence length="275" mass="30432">MEFTKMQGLGNDFILTENLMKLKRDWPNIAKKLCHRNLGIGADGLILVEPSNIAEYKMTIYNSDGSLAKMCGNGIRCFGKYLYDKRYLQKSEFSVETDSGIKHLVLKIQFNKVVSVQVDMGPPFFEPKSIPVLAQGDKVVDKYLKVIDKGFTFTALSMGNPHAVIFLDEIDNFPVEKYGPLIEKHSFFPDKVNVEFVSVKKDGSLKMRVWERGVGETQACGTGACATLVAARVKGVVNNTAKVHLKGGTLKISWKGENVLMTGPAETVFTGNVTI</sequence>
<keyword evidence="11" id="KW-1185">Reference proteome</keyword>
<evidence type="ECO:0000256" key="7">
    <source>
        <dbReference type="ARBA" id="ARBA00051712"/>
    </source>
</evidence>
<feature type="binding site" evidence="8">
    <location>
        <position position="160"/>
    </location>
    <ligand>
        <name>substrate</name>
    </ligand>
</feature>
<dbReference type="InterPro" id="IPR001653">
    <property type="entry name" value="DAP_epimerase_DapF"/>
</dbReference>
<evidence type="ECO:0000313" key="10">
    <source>
        <dbReference type="EMBL" id="QNO14520.1"/>
    </source>
</evidence>